<evidence type="ECO:0000256" key="17">
    <source>
        <dbReference type="SAM" id="Phobius"/>
    </source>
</evidence>
<dbReference type="Proteomes" id="UP001497472">
    <property type="component" value="Unassembled WGS sequence"/>
</dbReference>
<evidence type="ECO:0000256" key="13">
    <source>
        <dbReference type="ARBA" id="ARBA00049221"/>
    </source>
</evidence>
<comment type="caution">
    <text evidence="18">The sequence shown here is derived from an EMBL/GenBank/DDBJ whole genome shotgun (WGS) entry which is preliminary data.</text>
</comment>
<dbReference type="AlphaFoldDB" id="A0AAV1JMH6"/>
<feature type="transmembrane region" description="Helical" evidence="17">
    <location>
        <begin position="192"/>
        <end position="210"/>
    </location>
</feature>
<evidence type="ECO:0000256" key="5">
    <source>
        <dbReference type="ARBA" id="ARBA00022989"/>
    </source>
</evidence>
<feature type="transmembrane region" description="Helical" evidence="17">
    <location>
        <begin position="125"/>
        <end position="142"/>
    </location>
</feature>
<dbReference type="EMBL" id="CAVLEF010000040">
    <property type="protein sequence ID" value="CAK1549624.1"/>
    <property type="molecule type" value="Genomic_DNA"/>
</dbReference>
<dbReference type="GO" id="GO:0016020">
    <property type="term" value="C:membrane"/>
    <property type="evidence" value="ECO:0007669"/>
    <property type="project" value="InterPro"/>
</dbReference>
<organism evidence="18 19">
    <name type="scientific">Leptosia nina</name>
    <dbReference type="NCBI Taxonomy" id="320188"/>
    <lineage>
        <taxon>Eukaryota</taxon>
        <taxon>Metazoa</taxon>
        <taxon>Ecdysozoa</taxon>
        <taxon>Arthropoda</taxon>
        <taxon>Hexapoda</taxon>
        <taxon>Insecta</taxon>
        <taxon>Pterygota</taxon>
        <taxon>Neoptera</taxon>
        <taxon>Endopterygota</taxon>
        <taxon>Lepidoptera</taxon>
        <taxon>Glossata</taxon>
        <taxon>Ditrysia</taxon>
        <taxon>Papilionoidea</taxon>
        <taxon>Pieridae</taxon>
        <taxon>Pierinae</taxon>
        <taxon>Leptosia</taxon>
    </lineage>
</organism>
<comment type="catalytic activity">
    <reaction evidence="12">
        <text>9-(9Z-octadecenoyloxy)-octadecanoate + H2O = 9-hydroxy-octadecanoate + (9Z)-octadecenoate + H(+)</text>
        <dbReference type="Rhea" id="RHEA:52048"/>
        <dbReference type="ChEBI" id="CHEBI:15377"/>
        <dbReference type="ChEBI" id="CHEBI:15378"/>
        <dbReference type="ChEBI" id="CHEBI:30823"/>
        <dbReference type="ChEBI" id="CHEBI:136282"/>
        <dbReference type="ChEBI" id="CHEBI:136286"/>
    </reaction>
    <physiologicalReaction direction="left-to-right" evidence="12">
        <dbReference type="Rhea" id="RHEA:52049"/>
    </physiologicalReaction>
</comment>
<evidence type="ECO:0000256" key="11">
    <source>
        <dbReference type="ARBA" id="ARBA00048701"/>
    </source>
</evidence>
<evidence type="ECO:0000256" key="15">
    <source>
        <dbReference type="ARBA" id="ARBA00049322"/>
    </source>
</evidence>
<comment type="catalytic activity">
    <reaction evidence="9">
        <text>9-hexadecanoyloxy-octadecanoate + H2O = 9-hydroxy-octadecanoate + hexadecanoate + H(+)</text>
        <dbReference type="Rhea" id="RHEA:52052"/>
        <dbReference type="ChEBI" id="CHEBI:7896"/>
        <dbReference type="ChEBI" id="CHEBI:15377"/>
        <dbReference type="ChEBI" id="CHEBI:15378"/>
        <dbReference type="ChEBI" id="CHEBI:83670"/>
        <dbReference type="ChEBI" id="CHEBI:136286"/>
    </reaction>
    <physiologicalReaction direction="left-to-right" evidence="9">
        <dbReference type="Rhea" id="RHEA:52053"/>
    </physiologicalReaction>
</comment>
<comment type="similarity">
    <text evidence="3">Belongs to the AIG1 family.</text>
</comment>
<comment type="catalytic activity">
    <reaction evidence="11">
        <text>12-(9Z-octadecenoyloxy)-octadecanoate + H2O = 12-hydroxyoctadecanoate + (9Z)-octadecenoate + H(+)</text>
        <dbReference type="Rhea" id="RHEA:52060"/>
        <dbReference type="ChEBI" id="CHEBI:15377"/>
        <dbReference type="ChEBI" id="CHEBI:15378"/>
        <dbReference type="ChEBI" id="CHEBI:30823"/>
        <dbReference type="ChEBI" id="CHEBI:84201"/>
        <dbReference type="ChEBI" id="CHEBI:136302"/>
    </reaction>
    <physiologicalReaction direction="left-to-right" evidence="11">
        <dbReference type="Rhea" id="RHEA:52061"/>
    </physiologicalReaction>
</comment>
<evidence type="ECO:0000256" key="12">
    <source>
        <dbReference type="ARBA" id="ARBA00048800"/>
    </source>
</evidence>
<comment type="catalytic activity">
    <reaction evidence="13">
        <text>9-octadecanoyloxy-octadecanoate + H2O = 9-hydroxy-octadecanoate + octadecanoate + H(+)</text>
        <dbReference type="Rhea" id="RHEA:52096"/>
        <dbReference type="ChEBI" id="CHEBI:15377"/>
        <dbReference type="ChEBI" id="CHEBI:15378"/>
        <dbReference type="ChEBI" id="CHEBI:25629"/>
        <dbReference type="ChEBI" id="CHEBI:136286"/>
        <dbReference type="ChEBI" id="CHEBI:136373"/>
    </reaction>
    <physiologicalReaction direction="left-to-right" evidence="13">
        <dbReference type="Rhea" id="RHEA:52097"/>
    </physiologicalReaction>
</comment>
<feature type="transmembrane region" description="Helical" evidence="17">
    <location>
        <begin position="42"/>
        <end position="66"/>
    </location>
</feature>
<comment type="catalytic activity">
    <reaction evidence="14">
        <text>13-(9Z-octadecenoyloxy)-octadecanoate + H2O = 13-hydroxy-octadecanoate + (9Z)-octadecenoate + H(+)</text>
        <dbReference type="Rhea" id="RHEA:52064"/>
        <dbReference type="ChEBI" id="CHEBI:15377"/>
        <dbReference type="ChEBI" id="CHEBI:15378"/>
        <dbReference type="ChEBI" id="CHEBI:30823"/>
        <dbReference type="ChEBI" id="CHEBI:136303"/>
        <dbReference type="ChEBI" id="CHEBI:136304"/>
    </reaction>
    <physiologicalReaction direction="left-to-right" evidence="14">
        <dbReference type="Rhea" id="RHEA:52065"/>
    </physiologicalReaction>
</comment>
<feature type="transmembrane region" description="Helical" evidence="17">
    <location>
        <begin position="86"/>
        <end position="105"/>
    </location>
</feature>
<evidence type="ECO:0000256" key="7">
    <source>
        <dbReference type="ARBA" id="ARBA00047368"/>
    </source>
</evidence>
<comment type="catalytic activity">
    <reaction evidence="7">
        <text>12-hexadecanoyloxy-octadecanoate + H2O = 12-hydroxyoctadecanoate + hexadecanoate + H(+)</text>
        <dbReference type="Rhea" id="RHEA:52056"/>
        <dbReference type="ChEBI" id="CHEBI:7896"/>
        <dbReference type="ChEBI" id="CHEBI:15377"/>
        <dbReference type="ChEBI" id="CHEBI:15378"/>
        <dbReference type="ChEBI" id="CHEBI:83677"/>
        <dbReference type="ChEBI" id="CHEBI:84201"/>
    </reaction>
    <physiologicalReaction direction="left-to-right" evidence="7">
        <dbReference type="Rhea" id="RHEA:52057"/>
    </physiologicalReaction>
</comment>
<name>A0AAV1JMH6_9NEOP</name>
<evidence type="ECO:0000256" key="14">
    <source>
        <dbReference type="ARBA" id="ARBA00049296"/>
    </source>
</evidence>
<keyword evidence="6 17" id="KW-0472">Membrane</keyword>
<keyword evidence="4 17" id="KW-0812">Transmembrane</keyword>
<dbReference type="PANTHER" id="PTHR10989:SF16">
    <property type="entry name" value="AT02829P-RELATED"/>
    <property type="match status" value="1"/>
</dbReference>
<accession>A0AAV1JMH6</accession>
<evidence type="ECO:0000256" key="1">
    <source>
        <dbReference type="ARBA" id="ARBA00000923"/>
    </source>
</evidence>
<evidence type="ECO:0000256" key="9">
    <source>
        <dbReference type="ARBA" id="ARBA00047863"/>
    </source>
</evidence>
<protein>
    <recommendedName>
        <fullName evidence="20">Androgen-induced gene 1 protein-like</fullName>
    </recommendedName>
</protein>
<feature type="transmembrane region" description="Helical" evidence="17">
    <location>
        <begin position="154"/>
        <end position="172"/>
    </location>
</feature>
<evidence type="ECO:0000256" key="16">
    <source>
        <dbReference type="ARBA" id="ARBA00049428"/>
    </source>
</evidence>
<reference evidence="18 19" key="1">
    <citation type="submission" date="2023-11" db="EMBL/GenBank/DDBJ databases">
        <authorList>
            <person name="Okamura Y."/>
        </authorList>
    </citation>
    <scope>NUCLEOTIDE SEQUENCE [LARGE SCALE GENOMIC DNA]</scope>
</reference>
<evidence type="ECO:0000256" key="10">
    <source>
        <dbReference type="ARBA" id="ARBA00048680"/>
    </source>
</evidence>
<comment type="catalytic activity">
    <reaction evidence="1">
        <text>9-(9Z-hexadecenoyloxy)-octadecanoate + H2O = (9Z)-hexadecenoate + 9-hydroxy-octadecanoate + H(+)</text>
        <dbReference type="Rhea" id="RHEA:52068"/>
        <dbReference type="ChEBI" id="CHEBI:15377"/>
        <dbReference type="ChEBI" id="CHEBI:15378"/>
        <dbReference type="ChEBI" id="CHEBI:32372"/>
        <dbReference type="ChEBI" id="CHEBI:136286"/>
        <dbReference type="ChEBI" id="CHEBI:136309"/>
    </reaction>
    <physiologicalReaction direction="left-to-right" evidence="1">
        <dbReference type="Rhea" id="RHEA:52069"/>
    </physiologicalReaction>
</comment>
<gene>
    <name evidence="18" type="ORF">LNINA_LOCUS8906</name>
</gene>
<evidence type="ECO:0000256" key="8">
    <source>
        <dbReference type="ARBA" id="ARBA00047427"/>
    </source>
</evidence>
<evidence type="ECO:0000256" key="6">
    <source>
        <dbReference type="ARBA" id="ARBA00023136"/>
    </source>
</evidence>
<proteinExistence type="inferred from homology"/>
<keyword evidence="5 17" id="KW-1133">Transmembrane helix</keyword>
<comment type="catalytic activity">
    <reaction evidence="8">
        <text>13-octadecanoyloxy-octadecanoate + H2O = 13-hydroxy-octadecanoate + octadecanoate + H(+)</text>
        <dbReference type="Rhea" id="RHEA:52084"/>
        <dbReference type="ChEBI" id="CHEBI:15377"/>
        <dbReference type="ChEBI" id="CHEBI:15378"/>
        <dbReference type="ChEBI" id="CHEBI:25629"/>
        <dbReference type="ChEBI" id="CHEBI:136304"/>
        <dbReference type="ChEBI" id="CHEBI:136335"/>
    </reaction>
    <physiologicalReaction direction="left-to-right" evidence="8">
        <dbReference type="Rhea" id="RHEA:52085"/>
    </physiologicalReaction>
</comment>
<dbReference type="PANTHER" id="PTHR10989">
    <property type="entry name" value="ANDROGEN-INDUCED PROTEIN 1-RELATED"/>
    <property type="match status" value="1"/>
</dbReference>
<comment type="catalytic activity">
    <reaction evidence="16">
        <text>12-(9Z-hexadecenoyloxy)-octadecanoate + H2O = 12-hydroxyoctadecanoate + (9Z)-hexadecenoate + H(+)</text>
        <dbReference type="Rhea" id="RHEA:52072"/>
        <dbReference type="ChEBI" id="CHEBI:15377"/>
        <dbReference type="ChEBI" id="CHEBI:15378"/>
        <dbReference type="ChEBI" id="CHEBI:32372"/>
        <dbReference type="ChEBI" id="CHEBI:84201"/>
        <dbReference type="ChEBI" id="CHEBI:136312"/>
    </reaction>
    <physiologicalReaction direction="left-to-right" evidence="16">
        <dbReference type="Rhea" id="RHEA:52073"/>
    </physiologicalReaction>
</comment>
<dbReference type="GO" id="GO:0012505">
    <property type="term" value="C:endomembrane system"/>
    <property type="evidence" value="ECO:0007669"/>
    <property type="project" value="UniProtKB-SubCell"/>
</dbReference>
<evidence type="ECO:0000313" key="18">
    <source>
        <dbReference type="EMBL" id="CAK1549624.1"/>
    </source>
</evidence>
<evidence type="ECO:0000256" key="3">
    <source>
        <dbReference type="ARBA" id="ARBA00009300"/>
    </source>
</evidence>
<comment type="catalytic activity">
    <reaction evidence="15">
        <text>13-(9Z-hexadecenoyloxy)-octadecanoate + H2O = 13-hydroxy-octadecanoate + (9Z)-hexadecenoate + H(+)</text>
        <dbReference type="Rhea" id="RHEA:52076"/>
        <dbReference type="ChEBI" id="CHEBI:15377"/>
        <dbReference type="ChEBI" id="CHEBI:15378"/>
        <dbReference type="ChEBI" id="CHEBI:32372"/>
        <dbReference type="ChEBI" id="CHEBI:136304"/>
        <dbReference type="ChEBI" id="CHEBI:136315"/>
    </reaction>
    <physiologicalReaction direction="left-to-right" evidence="15">
        <dbReference type="Rhea" id="RHEA:52077"/>
    </physiologicalReaction>
</comment>
<dbReference type="Pfam" id="PF04750">
    <property type="entry name" value="Far-17a_AIG1"/>
    <property type="match status" value="1"/>
</dbReference>
<evidence type="ECO:0008006" key="20">
    <source>
        <dbReference type="Google" id="ProtNLM"/>
    </source>
</evidence>
<dbReference type="InterPro" id="IPR006838">
    <property type="entry name" value="ADTRP_AIG1"/>
</dbReference>
<comment type="subcellular location">
    <subcellularLocation>
        <location evidence="2">Endomembrane system</location>
        <topology evidence="2">Multi-pass membrane protein</topology>
    </subcellularLocation>
</comment>
<sequence length="230" mass="26435">MALPILHIIGAVLNTYLLWYDQNYVDVPFKAGLDLYPFRGRVLFLTLWNFVLQAIYMWIAFANDVFGTNDPVPKNPPTIRKIKDTLFALAFPMGVYVSVAFWGVYAVDKDLIFPPPVEKAYPPWINHPLHTFVSIFMIIEMLTSDVTYPSRKVGLAITNTFIFSYLGFLFLVNSQTGEWVYPVLDEMNWPERIFFMAGSIVIGHGFYFLGEKFNRRLNPSNTKVIGKKKA</sequence>
<evidence type="ECO:0000256" key="2">
    <source>
        <dbReference type="ARBA" id="ARBA00004127"/>
    </source>
</evidence>
<comment type="catalytic activity">
    <reaction evidence="10">
        <text>12-octadecanoyloxy-octadecanoate + H2O = 12-hydroxyoctadecanoate + octadecanoate + H(+)</text>
        <dbReference type="Rhea" id="RHEA:52080"/>
        <dbReference type="ChEBI" id="CHEBI:15377"/>
        <dbReference type="ChEBI" id="CHEBI:15378"/>
        <dbReference type="ChEBI" id="CHEBI:25629"/>
        <dbReference type="ChEBI" id="CHEBI:84201"/>
        <dbReference type="ChEBI" id="CHEBI:136330"/>
    </reaction>
    <physiologicalReaction direction="left-to-right" evidence="10">
        <dbReference type="Rhea" id="RHEA:52081"/>
    </physiologicalReaction>
</comment>
<evidence type="ECO:0000313" key="19">
    <source>
        <dbReference type="Proteomes" id="UP001497472"/>
    </source>
</evidence>
<keyword evidence="19" id="KW-1185">Reference proteome</keyword>
<evidence type="ECO:0000256" key="4">
    <source>
        <dbReference type="ARBA" id="ARBA00022692"/>
    </source>
</evidence>